<dbReference type="GO" id="GO:0016818">
    <property type="term" value="F:hydrolase activity, acting on acid anhydrides, in phosphorus-containing anhydrides"/>
    <property type="evidence" value="ECO:0007669"/>
    <property type="project" value="InterPro"/>
</dbReference>
<feature type="domain" description="Nudix hydrolase" evidence="7">
    <location>
        <begin position="76"/>
        <end position="274"/>
    </location>
</feature>
<sequence>MTWLLHLIRRQSACHRGVLGPAAISRRIVPVVLVRRLTLNYHSSSPYAGPRARPKPPWAAMASCQRDTSSKREVQEARPSSSVLLLSATNEVLLLHRVKTSTSFASAYVFPGGNLDAFHDGQIPAPGSPGRHRDGPAYRLGAIRETFEETGILLATKDGALVNLATEQRDEARAKIHNNHVRFGDFLASIGAVADTANLIPFTRWITPTTIPKRFTTQMYMYMLPISTKSVPSEMLIPTPDGGVEHTAAQFAPPQSFLDRAASNSIILFPPQVYLLTLLARFVTGPTTDLEAGPVHYTGQRKKLVSFLRRSVTAETDKGKRHATAGVPWAEKVMSPRVILVREKDKRVVMALDKPGPEVEVEVEAGAGVRGGDWERVVLVKFGREGPSDVEVRMREEVLAEEKGWKRGEGAKM</sequence>
<dbReference type="GO" id="GO:0005739">
    <property type="term" value="C:mitochondrion"/>
    <property type="evidence" value="ECO:0007669"/>
    <property type="project" value="TreeGrafter"/>
</dbReference>
<evidence type="ECO:0000256" key="1">
    <source>
        <dbReference type="ARBA" id="ARBA00001936"/>
    </source>
</evidence>
<dbReference type="CDD" id="cd18870">
    <property type="entry name" value="NUDIX_AcylCoAdiphos_Nudt19"/>
    <property type="match status" value="1"/>
</dbReference>
<comment type="caution">
    <text evidence="8">The sequence shown here is derived from an EMBL/GenBank/DDBJ whole genome shotgun (WGS) entry which is preliminary data.</text>
</comment>
<evidence type="ECO:0000256" key="3">
    <source>
        <dbReference type="ARBA" id="ARBA00022723"/>
    </source>
</evidence>
<reference evidence="8" key="1">
    <citation type="journal article" date="2020" name="bioRxiv">
        <title>Whole genome comparisons of ergot fungi reveals the divergence and evolution of species within the genus Claviceps are the result of varying mechanisms driving genome evolution and host range expansion.</title>
        <authorList>
            <person name="Wyka S.A."/>
            <person name="Mondo S.J."/>
            <person name="Liu M."/>
            <person name="Dettman J."/>
            <person name="Nalam V."/>
            <person name="Broders K.D."/>
        </authorList>
    </citation>
    <scope>NUCLEOTIDE SEQUENCE</scope>
    <source>
        <strain evidence="8">CCC 602</strain>
    </source>
</reference>
<dbReference type="PANTHER" id="PTHR12318">
    <property type="entry name" value="TESTOSTERONE-REGULATED PROTEIN RP2"/>
    <property type="match status" value="1"/>
</dbReference>
<dbReference type="PANTHER" id="PTHR12318:SF0">
    <property type="entry name" value="ACYL-COENZYME A DIPHOSPHATASE NUDT19"/>
    <property type="match status" value="1"/>
</dbReference>
<evidence type="ECO:0000313" key="8">
    <source>
        <dbReference type="EMBL" id="KAG6008189.1"/>
    </source>
</evidence>
<keyword evidence="9" id="KW-1185">Reference proteome</keyword>
<keyword evidence="5" id="KW-0460">Magnesium</keyword>
<dbReference type="EMBL" id="SRPW01001056">
    <property type="protein sequence ID" value="KAG6008189.1"/>
    <property type="molecule type" value="Genomic_DNA"/>
</dbReference>
<evidence type="ECO:0000256" key="5">
    <source>
        <dbReference type="ARBA" id="ARBA00022842"/>
    </source>
</evidence>
<protein>
    <recommendedName>
        <fullName evidence="7">Nudix hydrolase domain-containing protein</fullName>
    </recommendedName>
</protein>
<dbReference type="OrthoDB" id="1695362at2759"/>
<keyword evidence="6" id="KW-0464">Manganese</keyword>
<dbReference type="Gene3D" id="3.90.79.10">
    <property type="entry name" value="Nucleoside Triphosphate Pyrophosphohydrolase"/>
    <property type="match status" value="1"/>
</dbReference>
<dbReference type="Proteomes" id="UP000748025">
    <property type="component" value="Unassembled WGS sequence"/>
</dbReference>
<evidence type="ECO:0000256" key="2">
    <source>
        <dbReference type="ARBA" id="ARBA00001946"/>
    </source>
</evidence>
<evidence type="ECO:0000313" key="9">
    <source>
        <dbReference type="Proteomes" id="UP000748025"/>
    </source>
</evidence>
<dbReference type="AlphaFoldDB" id="A0A9P7NBY4"/>
<dbReference type="SUPFAM" id="SSF55811">
    <property type="entry name" value="Nudix"/>
    <property type="match status" value="1"/>
</dbReference>
<name>A0A9P7NBY4_9HYPO</name>
<proteinExistence type="predicted"/>
<evidence type="ECO:0000256" key="6">
    <source>
        <dbReference type="ARBA" id="ARBA00023211"/>
    </source>
</evidence>
<organism evidence="8 9">
    <name type="scientific">Claviceps pusilla</name>
    <dbReference type="NCBI Taxonomy" id="123648"/>
    <lineage>
        <taxon>Eukaryota</taxon>
        <taxon>Fungi</taxon>
        <taxon>Dikarya</taxon>
        <taxon>Ascomycota</taxon>
        <taxon>Pezizomycotina</taxon>
        <taxon>Sordariomycetes</taxon>
        <taxon>Hypocreomycetidae</taxon>
        <taxon>Hypocreales</taxon>
        <taxon>Clavicipitaceae</taxon>
        <taxon>Claviceps</taxon>
    </lineage>
</organism>
<dbReference type="InterPro" id="IPR039121">
    <property type="entry name" value="NUDT19"/>
</dbReference>
<keyword evidence="4" id="KW-0378">Hydrolase</keyword>
<evidence type="ECO:0000259" key="7">
    <source>
        <dbReference type="PROSITE" id="PS51462"/>
    </source>
</evidence>
<comment type="cofactor">
    <cofactor evidence="1">
        <name>Mn(2+)</name>
        <dbReference type="ChEBI" id="CHEBI:29035"/>
    </cofactor>
</comment>
<keyword evidence="3" id="KW-0479">Metal-binding</keyword>
<gene>
    <name evidence="8" type="ORF">E4U43_000190</name>
</gene>
<dbReference type="GO" id="GO:0046872">
    <property type="term" value="F:metal ion binding"/>
    <property type="evidence" value="ECO:0007669"/>
    <property type="project" value="UniProtKB-KW"/>
</dbReference>
<accession>A0A9P7NBY4</accession>
<dbReference type="InterPro" id="IPR000086">
    <property type="entry name" value="NUDIX_hydrolase_dom"/>
</dbReference>
<evidence type="ECO:0000256" key="4">
    <source>
        <dbReference type="ARBA" id="ARBA00022801"/>
    </source>
</evidence>
<dbReference type="InterPro" id="IPR015797">
    <property type="entry name" value="NUDIX_hydrolase-like_dom_sf"/>
</dbReference>
<comment type="cofactor">
    <cofactor evidence="2">
        <name>Mg(2+)</name>
        <dbReference type="ChEBI" id="CHEBI:18420"/>
    </cofactor>
</comment>
<dbReference type="PROSITE" id="PS51462">
    <property type="entry name" value="NUDIX"/>
    <property type="match status" value="1"/>
</dbReference>